<dbReference type="InterPro" id="IPR036390">
    <property type="entry name" value="WH_DNA-bd_sf"/>
</dbReference>
<evidence type="ECO:0000313" key="2">
    <source>
        <dbReference type="Proteomes" id="UP001431186"/>
    </source>
</evidence>
<dbReference type="KEGG" id="lcal:ATTO_12630"/>
<dbReference type="EMBL" id="AP025285">
    <property type="protein sequence ID" value="BDC91391.1"/>
    <property type="molecule type" value="Genomic_DNA"/>
</dbReference>
<name>A0AAU9CK22_9ACTN</name>
<reference evidence="1" key="1">
    <citation type="submission" date="2021-11" db="EMBL/GenBank/DDBJ databases">
        <title>Complete genome sequence of Atopobiaceae bacterium TOC12.</title>
        <authorList>
            <person name="Morinaga K."/>
            <person name="Kusada H."/>
            <person name="Tamaki H."/>
        </authorList>
    </citation>
    <scope>NUCLEOTIDE SEQUENCE</scope>
    <source>
        <strain evidence="1">TOC12</strain>
    </source>
</reference>
<dbReference type="RefSeq" id="WP_265591401.1">
    <property type="nucleotide sequence ID" value="NZ_AP025285.1"/>
</dbReference>
<gene>
    <name evidence="1" type="ORF">ATTO_12630</name>
</gene>
<dbReference type="SUPFAM" id="SSF46785">
    <property type="entry name" value="Winged helix' DNA-binding domain"/>
    <property type="match status" value="1"/>
</dbReference>
<dbReference type="InterPro" id="IPR036388">
    <property type="entry name" value="WH-like_DNA-bd_sf"/>
</dbReference>
<keyword evidence="2" id="KW-1185">Reference proteome</keyword>
<dbReference type="Gene3D" id="1.10.10.10">
    <property type="entry name" value="Winged helix-like DNA-binding domain superfamily/Winged helix DNA-binding domain"/>
    <property type="match status" value="1"/>
</dbReference>
<sequence>MGVITLATDDMQVIIYKILAYLYSCMKNGIKPDRDRYSHVAFGIPESYWNSIMLELHEHGYVRGLVIANDFGGDLIVAGCDPTITFEGIQYLQENSLMQKTKRFLQDTKSIIPGI</sequence>
<organism evidence="1 2">
    <name type="scientific">Leptogranulimonas caecicola</name>
    <dbReference type="NCBI Taxonomy" id="2894156"/>
    <lineage>
        <taxon>Bacteria</taxon>
        <taxon>Bacillati</taxon>
        <taxon>Actinomycetota</taxon>
        <taxon>Coriobacteriia</taxon>
        <taxon>Coriobacteriales</taxon>
        <taxon>Kribbibacteriaceae</taxon>
        <taxon>Leptogranulimonas</taxon>
    </lineage>
</organism>
<protein>
    <submittedName>
        <fullName evidence="1">Uncharacterized protein</fullName>
    </submittedName>
</protein>
<dbReference type="Pfam" id="PF09639">
    <property type="entry name" value="YjcQ"/>
    <property type="match status" value="1"/>
</dbReference>
<accession>A0AAU9CK22</accession>
<dbReference type="Proteomes" id="UP001431186">
    <property type="component" value="Chromosome"/>
</dbReference>
<evidence type="ECO:0000313" key="1">
    <source>
        <dbReference type="EMBL" id="BDC91391.1"/>
    </source>
</evidence>
<proteinExistence type="predicted"/>
<dbReference type="InterPro" id="IPR018597">
    <property type="entry name" value="Phage_Tuc2009_YjcQ"/>
</dbReference>
<dbReference type="AlphaFoldDB" id="A0AAU9CK22"/>